<proteinExistence type="predicted"/>
<dbReference type="Proteomes" id="UP001151760">
    <property type="component" value="Unassembled WGS sequence"/>
</dbReference>
<reference evidence="1" key="2">
    <citation type="submission" date="2022-01" db="EMBL/GenBank/DDBJ databases">
        <authorList>
            <person name="Yamashiro T."/>
            <person name="Shiraishi A."/>
            <person name="Satake H."/>
            <person name="Nakayama K."/>
        </authorList>
    </citation>
    <scope>NUCLEOTIDE SEQUENCE</scope>
</reference>
<sequence>MSQPTIARIHESTIAWIRPLVLLDPLGAAGTFGVNCSNPDGGCGNSSGGRVTHGGGDGLEGPDGQLSICVLLLEMDFDEACGGERDFYLGGGDGVFSLRLTTFECLTLILAVFLLKFGELVLEELVINSRKDDASLSSDDEDEEEVTEGEEIFFPFSLLGFLEMSRGSMTRQKHGELHGIIAFVNDFLHSINNHQSEVELSSNGQVVKHVEFVGASLMLSLSCSRNGDVVFDEIMLRAKEITIGMIIKRV</sequence>
<gene>
    <name evidence="1" type="ORF">Tco_0953178</name>
</gene>
<evidence type="ECO:0000313" key="2">
    <source>
        <dbReference type="Proteomes" id="UP001151760"/>
    </source>
</evidence>
<reference evidence="1" key="1">
    <citation type="journal article" date="2022" name="Int. J. Mol. Sci.">
        <title>Draft Genome of Tanacetum Coccineum: Genomic Comparison of Closely Related Tanacetum-Family Plants.</title>
        <authorList>
            <person name="Yamashiro T."/>
            <person name="Shiraishi A."/>
            <person name="Nakayama K."/>
            <person name="Satake H."/>
        </authorList>
    </citation>
    <scope>NUCLEOTIDE SEQUENCE</scope>
</reference>
<evidence type="ECO:0000313" key="1">
    <source>
        <dbReference type="EMBL" id="GJT44463.1"/>
    </source>
</evidence>
<dbReference type="EMBL" id="BQNB010015815">
    <property type="protein sequence ID" value="GJT44463.1"/>
    <property type="molecule type" value="Genomic_DNA"/>
</dbReference>
<keyword evidence="2" id="KW-1185">Reference proteome</keyword>
<accession>A0ABQ5E0Z7</accession>
<organism evidence="1 2">
    <name type="scientific">Tanacetum coccineum</name>
    <dbReference type="NCBI Taxonomy" id="301880"/>
    <lineage>
        <taxon>Eukaryota</taxon>
        <taxon>Viridiplantae</taxon>
        <taxon>Streptophyta</taxon>
        <taxon>Embryophyta</taxon>
        <taxon>Tracheophyta</taxon>
        <taxon>Spermatophyta</taxon>
        <taxon>Magnoliopsida</taxon>
        <taxon>eudicotyledons</taxon>
        <taxon>Gunneridae</taxon>
        <taxon>Pentapetalae</taxon>
        <taxon>asterids</taxon>
        <taxon>campanulids</taxon>
        <taxon>Asterales</taxon>
        <taxon>Asteraceae</taxon>
        <taxon>Asteroideae</taxon>
        <taxon>Anthemideae</taxon>
        <taxon>Anthemidinae</taxon>
        <taxon>Tanacetum</taxon>
    </lineage>
</organism>
<protein>
    <submittedName>
        <fullName evidence="1">Uncharacterized protein</fullName>
    </submittedName>
</protein>
<comment type="caution">
    <text evidence="1">The sequence shown here is derived from an EMBL/GenBank/DDBJ whole genome shotgun (WGS) entry which is preliminary data.</text>
</comment>
<name>A0ABQ5E0Z7_9ASTR</name>